<dbReference type="Proteomes" id="UP000031668">
    <property type="component" value="Unassembled WGS sequence"/>
</dbReference>
<protein>
    <submittedName>
        <fullName evidence="2">Uncharacterized protein</fullName>
    </submittedName>
</protein>
<reference evidence="2 3" key="1">
    <citation type="journal article" date="2014" name="Genome Biol. Evol.">
        <title>The genome of the myxosporean Thelohanellus kitauei shows adaptations to nutrient acquisition within its fish host.</title>
        <authorList>
            <person name="Yang Y."/>
            <person name="Xiong J."/>
            <person name="Zhou Z."/>
            <person name="Huo F."/>
            <person name="Miao W."/>
            <person name="Ran C."/>
            <person name="Liu Y."/>
            <person name="Zhang J."/>
            <person name="Feng J."/>
            <person name="Wang M."/>
            <person name="Wang M."/>
            <person name="Wang L."/>
            <person name="Yao B."/>
        </authorList>
    </citation>
    <scope>NUCLEOTIDE SEQUENCE [LARGE SCALE GENOMIC DNA]</scope>
    <source>
        <strain evidence="2">Wuqing</strain>
    </source>
</reference>
<dbReference type="AlphaFoldDB" id="A0A0C2IK74"/>
<accession>A0A0C2IK74</accession>
<evidence type="ECO:0000256" key="1">
    <source>
        <dbReference type="SAM" id="MobiDB-lite"/>
    </source>
</evidence>
<keyword evidence="3" id="KW-1185">Reference proteome</keyword>
<dbReference type="EMBL" id="JWZT01003716">
    <property type="protein sequence ID" value="KII65809.1"/>
    <property type="molecule type" value="Genomic_DNA"/>
</dbReference>
<sequence length="246" mass="26691">MLSTFTSPRFTWWGYLQRIRRTHDEGYFKVESQINSSFMTFGIRQAAELVLMVFGAIRSFRVIDASTGTYERITGLYRACDTRSADSRPALGLSGLPQSPPCLNLRLVLWQRGTSGTISGKPLPRALYSLDGRARGRLGRQGKLVCSTTLQKMPVKTRDLKGHKRKEEAGGPPLARSRYRAPVNGTTVGTTTGKPMLGSDLGSVWSHVPKVVATGAQNTESLGAGGSTSSSTVKPGKSDGPKHTLY</sequence>
<evidence type="ECO:0000313" key="2">
    <source>
        <dbReference type="EMBL" id="KII65809.1"/>
    </source>
</evidence>
<gene>
    <name evidence="2" type="ORF">RF11_13104</name>
</gene>
<comment type="caution">
    <text evidence="2">The sequence shown here is derived from an EMBL/GenBank/DDBJ whole genome shotgun (WGS) entry which is preliminary data.</text>
</comment>
<feature type="region of interest" description="Disordered" evidence="1">
    <location>
        <begin position="158"/>
        <end position="195"/>
    </location>
</feature>
<feature type="compositionally biased region" description="Basic and acidic residues" evidence="1">
    <location>
        <begin position="236"/>
        <end position="246"/>
    </location>
</feature>
<feature type="compositionally biased region" description="Low complexity" evidence="1">
    <location>
        <begin position="219"/>
        <end position="232"/>
    </location>
</feature>
<feature type="region of interest" description="Disordered" evidence="1">
    <location>
        <begin position="216"/>
        <end position="246"/>
    </location>
</feature>
<evidence type="ECO:0000313" key="3">
    <source>
        <dbReference type="Proteomes" id="UP000031668"/>
    </source>
</evidence>
<proteinExistence type="predicted"/>
<name>A0A0C2IK74_THEKT</name>
<feature type="compositionally biased region" description="Basic and acidic residues" evidence="1">
    <location>
        <begin position="158"/>
        <end position="169"/>
    </location>
</feature>
<organism evidence="2 3">
    <name type="scientific">Thelohanellus kitauei</name>
    <name type="common">Myxosporean</name>
    <dbReference type="NCBI Taxonomy" id="669202"/>
    <lineage>
        <taxon>Eukaryota</taxon>
        <taxon>Metazoa</taxon>
        <taxon>Cnidaria</taxon>
        <taxon>Myxozoa</taxon>
        <taxon>Myxosporea</taxon>
        <taxon>Bivalvulida</taxon>
        <taxon>Platysporina</taxon>
        <taxon>Myxobolidae</taxon>
        <taxon>Thelohanellus</taxon>
    </lineage>
</organism>